<evidence type="ECO:0000256" key="2">
    <source>
        <dbReference type="ARBA" id="ARBA00022748"/>
    </source>
</evidence>
<dbReference type="KEGG" id="htq:FRZ44_46390"/>
<reference evidence="5 6" key="1">
    <citation type="submission" date="2019-08" db="EMBL/GenBank/DDBJ databases">
        <title>Hyperibacter terrae gen. nov., sp. nov. and Hyperibacter viscosus sp. nov., two new members in the family Rhodospirillaceae isolated from the rhizosphere of Hypericum perforatum.</title>
        <authorList>
            <person name="Noviana Z."/>
        </authorList>
    </citation>
    <scope>NUCLEOTIDE SEQUENCE [LARGE SCALE GENOMIC DNA]</scope>
    <source>
        <strain evidence="5 6">R5913</strain>
    </source>
</reference>
<dbReference type="GO" id="GO:0017004">
    <property type="term" value="P:cytochrome complex assembly"/>
    <property type="evidence" value="ECO:0007669"/>
    <property type="project" value="UniProtKB-KW"/>
</dbReference>
<protein>
    <recommendedName>
        <fullName evidence="4">Thioredoxin domain-containing protein</fullName>
    </recommendedName>
</protein>
<keyword evidence="3" id="KW-0676">Redox-active center</keyword>
<keyword evidence="2" id="KW-0201">Cytochrome c-type biogenesis</keyword>
<evidence type="ECO:0000313" key="6">
    <source>
        <dbReference type="Proteomes" id="UP000326202"/>
    </source>
</evidence>
<evidence type="ECO:0000313" key="5">
    <source>
        <dbReference type="EMBL" id="QEX19326.1"/>
    </source>
</evidence>
<sequence length="209" mass="22185">MEMIDRERRRLLTGTAGGLILLGTALGLPGAAAGGNAGPPLGGSLSDFTLIDPPRPVPQASFLDANQQPVTMEQFKGRVVLLNFWATWCGPCREEMPSIDRLQAQLGGADFTVLALSLDEGGITPVRHFYQQLGIQHLDIYLDQPNALPMALKVPALPTTLVIDRAGQIVGTMVGPAVWDSPESLALMHYFLEKDAPAGQPAGSTTSAT</sequence>
<dbReference type="PANTHER" id="PTHR42852:SF17">
    <property type="entry name" value="THIOREDOXIN-LIKE PROTEIN HI_1115"/>
    <property type="match status" value="1"/>
</dbReference>
<comment type="subcellular location">
    <subcellularLocation>
        <location evidence="1">Cell envelope</location>
    </subcellularLocation>
</comment>
<dbReference type="InterPro" id="IPR017937">
    <property type="entry name" value="Thioredoxin_CS"/>
</dbReference>
<proteinExistence type="predicted"/>
<dbReference type="PROSITE" id="PS51318">
    <property type="entry name" value="TAT"/>
    <property type="match status" value="1"/>
</dbReference>
<dbReference type="GO" id="GO:0015036">
    <property type="term" value="F:disulfide oxidoreductase activity"/>
    <property type="evidence" value="ECO:0007669"/>
    <property type="project" value="UniProtKB-ARBA"/>
</dbReference>
<dbReference type="EMBL" id="CP042906">
    <property type="protein sequence ID" value="QEX19326.1"/>
    <property type="molecule type" value="Genomic_DNA"/>
</dbReference>
<dbReference type="InterPro" id="IPR013740">
    <property type="entry name" value="Redoxin"/>
</dbReference>
<evidence type="ECO:0000259" key="4">
    <source>
        <dbReference type="PROSITE" id="PS51352"/>
    </source>
</evidence>
<dbReference type="Proteomes" id="UP000326202">
    <property type="component" value="Chromosome"/>
</dbReference>
<feature type="domain" description="Thioredoxin" evidence="4">
    <location>
        <begin position="51"/>
        <end position="193"/>
    </location>
</feature>
<dbReference type="CDD" id="cd02966">
    <property type="entry name" value="TlpA_like_family"/>
    <property type="match status" value="1"/>
</dbReference>
<keyword evidence="6" id="KW-1185">Reference proteome</keyword>
<dbReference type="PROSITE" id="PS00194">
    <property type="entry name" value="THIOREDOXIN_1"/>
    <property type="match status" value="1"/>
</dbReference>
<dbReference type="InterPro" id="IPR036249">
    <property type="entry name" value="Thioredoxin-like_sf"/>
</dbReference>
<name>A0A5J6MX32_9PROT</name>
<organism evidence="5 6">
    <name type="scientific">Hypericibacter terrae</name>
    <dbReference type="NCBI Taxonomy" id="2602015"/>
    <lineage>
        <taxon>Bacteria</taxon>
        <taxon>Pseudomonadati</taxon>
        <taxon>Pseudomonadota</taxon>
        <taxon>Alphaproteobacteria</taxon>
        <taxon>Rhodospirillales</taxon>
        <taxon>Dongiaceae</taxon>
        <taxon>Hypericibacter</taxon>
    </lineage>
</organism>
<dbReference type="InterPro" id="IPR013766">
    <property type="entry name" value="Thioredoxin_domain"/>
</dbReference>
<dbReference type="InterPro" id="IPR006311">
    <property type="entry name" value="TAT_signal"/>
</dbReference>
<dbReference type="SUPFAM" id="SSF52833">
    <property type="entry name" value="Thioredoxin-like"/>
    <property type="match status" value="1"/>
</dbReference>
<dbReference type="PANTHER" id="PTHR42852">
    <property type="entry name" value="THIOL:DISULFIDE INTERCHANGE PROTEIN DSBE"/>
    <property type="match status" value="1"/>
</dbReference>
<dbReference type="Gene3D" id="3.40.30.10">
    <property type="entry name" value="Glutaredoxin"/>
    <property type="match status" value="1"/>
</dbReference>
<dbReference type="PROSITE" id="PS51352">
    <property type="entry name" value="THIOREDOXIN_2"/>
    <property type="match status" value="1"/>
</dbReference>
<evidence type="ECO:0000256" key="3">
    <source>
        <dbReference type="ARBA" id="ARBA00023284"/>
    </source>
</evidence>
<dbReference type="Pfam" id="PF08534">
    <property type="entry name" value="Redoxin"/>
    <property type="match status" value="1"/>
</dbReference>
<gene>
    <name evidence="5" type="ORF">FRZ44_46390</name>
</gene>
<dbReference type="GO" id="GO:0030313">
    <property type="term" value="C:cell envelope"/>
    <property type="evidence" value="ECO:0007669"/>
    <property type="project" value="UniProtKB-SubCell"/>
</dbReference>
<accession>A0A5J6MX32</accession>
<dbReference type="AlphaFoldDB" id="A0A5J6MX32"/>
<evidence type="ECO:0000256" key="1">
    <source>
        <dbReference type="ARBA" id="ARBA00004196"/>
    </source>
</evidence>
<dbReference type="InterPro" id="IPR050553">
    <property type="entry name" value="Thioredoxin_ResA/DsbE_sf"/>
</dbReference>